<dbReference type="Proteomes" id="UP000193922">
    <property type="component" value="Unassembled WGS sequence"/>
</dbReference>
<reference evidence="1 2" key="1">
    <citation type="submission" date="2016-07" db="EMBL/GenBank/DDBJ databases">
        <title>Pervasive Adenine N6-methylation of Active Genes in Fungi.</title>
        <authorList>
            <consortium name="DOE Joint Genome Institute"/>
            <person name="Mondo S.J."/>
            <person name="Dannebaum R.O."/>
            <person name="Kuo R.C."/>
            <person name="Labutti K."/>
            <person name="Haridas S."/>
            <person name="Kuo A."/>
            <person name="Salamov A."/>
            <person name="Ahrendt S.R."/>
            <person name="Lipzen A."/>
            <person name="Sullivan W."/>
            <person name="Andreopoulos W.B."/>
            <person name="Clum A."/>
            <person name="Lindquist E."/>
            <person name="Daum C."/>
            <person name="Ramamoorthy G.K."/>
            <person name="Gryganskyi A."/>
            <person name="Culley D."/>
            <person name="Magnuson J.K."/>
            <person name="James T.Y."/>
            <person name="O'Malley M.A."/>
            <person name="Stajich J.E."/>
            <person name="Spatafora J.W."/>
            <person name="Visel A."/>
            <person name="Grigoriev I.V."/>
        </authorList>
    </citation>
    <scope>NUCLEOTIDE SEQUENCE [LARGE SCALE GENOMIC DNA]</scope>
    <source>
        <strain evidence="1 2">ATCC 12442</strain>
    </source>
</reference>
<gene>
    <name evidence="1" type="ORF">DL89DRAFT_265764</name>
</gene>
<protein>
    <submittedName>
        <fullName evidence="1">Uncharacterized protein</fullName>
    </submittedName>
</protein>
<evidence type="ECO:0000313" key="2">
    <source>
        <dbReference type="Proteomes" id="UP000193922"/>
    </source>
</evidence>
<sequence length="62" mass="6649">TAIGFFTTALATDASDVSHPPHPYSALPTHPIDPAHQTRPVFLIVPLHATHTGDIPEHTGLY</sequence>
<keyword evidence="2" id="KW-1185">Reference proteome</keyword>
<dbReference type="AlphaFoldDB" id="A0A1Y1WF63"/>
<organism evidence="1 2">
    <name type="scientific">Linderina pennispora</name>
    <dbReference type="NCBI Taxonomy" id="61395"/>
    <lineage>
        <taxon>Eukaryota</taxon>
        <taxon>Fungi</taxon>
        <taxon>Fungi incertae sedis</taxon>
        <taxon>Zoopagomycota</taxon>
        <taxon>Kickxellomycotina</taxon>
        <taxon>Kickxellomycetes</taxon>
        <taxon>Kickxellales</taxon>
        <taxon>Kickxellaceae</taxon>
        <taxon>Linderina</taxon>
    </lineage>
</organism>
<evidence type="ECO:0000313" key="1">
    <source>
        <dbReference type="EMBL" id="ORX72122.1"/>
    </source>
</evidence>
<dbReference type="EMBL" id="MCFD01000003">
    <property type="protein sequence ID" value="ORX72122.1"/>
    <property type="molecule type" value="Genomic_DNA"/>
</dbReference>
<dbReference type="GeneID" id="63803461"/>
<feature type="non-terminal residue" evidence="1">
    <location>
        <position position="1"/>
    </location>
</feature>
<accession>A0A1Y1WF63</accession>
<comment type="caution">
    <text evidence="1">The sequence shown here is derived from an EMBL/GenBank/DDBJ whole genome shotgun (WGS) entry which is preliminary data.</text>
</comment>
<proteinExistence type="predicted"/>
<name>A0A1Y1WF63_9FUNG</name>
<dbReference type="RefSeq" id="XP_040745546.1">
    <property type="nucleotide sequence ID" value="XM_040886813.1"/>
</dbReference>